<dbReference type="Pfam" id="PF00145">
    <property type="entry name" value="DNA_methylase"/>
    <property type="match status" value="1"/>
</dbReference>
<dbReference type="GO" id="GO:0032259">
    <property type="term" value="P:methylation"/>
    <property type="evidence" value="ECO:0007669"/>
    <property type="project" value="UniProtKB-KW"/>
</dbReference>
<dbReference type="AlphaFoldDB" id="A0A813KDU1"/>
<evidence type="ECO:0000256" key="2">
    <source>
        <dbReference type="ARBA" id="ARBA00022679"/>
    </source>
</evidence>
<reference evidence="6" key="1">
    <citation type="submission" date="2021-02" db="EMBL/GenBank/DDBJ databases">
        <authorList>
            <person name="Dougan E. K."/>
            <person name="Rhodes N."/>
            <person name="Thang M."/>
            <person name="Chan C."/>
        </authorList>
    </citation>
    <scope>NUCLEOTIDE SEQUENCE</scope>
</reference>
<dbReference type="Proteomes" id="UP000626109">
    <property type="component" value="Unassembled WGS sequence"/>
</dbReference>
<dbReference type="InterPro" id="IPR001525">
    <property type="entry name" value="C5_MeTfrase"/>
</dbReference>
<keyword evidence="2 4" id="KW-0808">Transferase</keyword>
<dbReference type="InterPro" id="IPR029063">
    <property type="entry name" value="SAM-dependent_MTases_sf"/>
</dbReference>
<dbReference type="InterPro" id="IPR050750">
    <property type="entry name" value="C5-MTase"/>
</dbReference>
<evidence type="ECO:0008006" key="8">
    <source>
        <dbReference type="Google" id="ProtNLM"/>
    </source>
</evidence>
<dbReference type="Gene3D" id="3.40.50.150">
    <property type="entry name" value="Vaccinia Virus protein VP39"/>
    <property type="match status" value="1"/>
</dbReference>
<comment type="similarity">
    <text evidence="4 5">Belongs to the class I-like SAM-binding methyltransferase superfamily. C5-methyltransferase family.</text>
</comment>
<dbReference type="PANTHER" id="PTHR46098:SF1">
    <property type="entry name" value="TRNA (CYTOSINE(38)-C(5))-METHYLTRANSFERASE"/>
    <property type="match status" value="1"/>
</dbReference>
<proteinExistence type="inferred from homology"/>
<organism evidence="6 7">
    <name type="scientific">Polarella glacialis</name>
    <name type="common">Dinoflagellate</name>
    <dbReference type="NCBI Taxonomy" id="89957"/>
    <lineage>
        <taxon>Eukaryota</taxon>
        <taxon>Sar</taxon>
        <taxon>Alveolata</taxon>
        <taxon>Dinophyceae</taxon>
        <taxon>Suessiales</taxon>
        <taxon>Suessiaceae</taxon>
        <taxon>Polarella</taxon>
    </lineage>
</organism>
<evidence type="ECO:0000256" key="1">
    <source>
        <dbReference type="ARBA" id="ARBA00022603"/>
    </source>
</evidence>
<dbReference type="GO" id="GO:0008168">
    <property type="term" value="F:methyltransferase activity"/>
    <property type="evidence" value="ECO:0007669"/>
    <property type="project" value="UniProtKB-KW"/>
</dbReference>
<evidence type="ECO:0000256" key="5">
    <source>
        <dbReference type="RuleBase" id="RU000416"/>
    </source>
</evidence>
<keyword evidence="3 4" id="KW-0949">S-adenosyl-L-methionine</keyword>
<dbReference type="EMBL" id="CAJNNW010028728">
    <property type="protein sequence ID" value="CAE8697382.1"/>
    <property type="molecule type" value="Genomic_DNA"/>
</dbReference>
<dbReference type="NCBIfam" id="TIGR00675">
    <property type="entry name" value="dcm"/>
    <property type="match status" value="1"/>
</dbReference>
<evidence type="ECO:0000256" key="4">
    <source>
        <dbReference type="PROSITE-ProRule" id="PRU01016"/>
    </source>
</evidence>
<evidence type="ECO:0000313" key="6">
    <source>
        <dbReference type="EMBL" id="CAE8697382.1"/>
    </source>
</evidence>
<keyword evidence="1 4" id="KW-0489">Methyltransferase</keyword>
<dbReference type="PROSITE" id="PS51679">
    <property type="entry name" value="SAM_MT_C5"/>
    <property type="match status" value="1"/>
</dbReference>
<feature type="active site" evidence="4">
    <location>
        <position position="106"/>
    </location>
</feature>
<dbReference type="SUPFAM" id="SSF53335">
    <property type="entry name" value="S-adenosyl-L-methionine-dependent methyltransferases"/>
    <property type="match status" value="1"/>
</dbReference>
<protein>
    <recommendedName>
        <fullName evidence="8">DNA (cytosine-5-)-methyltransferase</fullName>
    </recommendedName>
</protein>
<dbReference type="PRINTS" id="PR00105">
    <property type="entry name" value="C5METTRFRASE"/>
</dbReference>
<comment type="caution">
    <text evidence="6">The sequence shown here is derived from an EMBL/GenBank/DDBJ whole genome shotgun (WGS) entry which is preliminary data.</text>
</comment>
<gene>
    <name evidence="6" type="ORF">PGLA2088_LOCUS30280</name>
</gene>
<evidence type="ECO:0000256" key="3">
    <source>
        <dbReference type="ARBA" id="ARBA00022691"/>
    </source>
</evidence>
<evidence type="ECO:0000313" key="7">
    <source>
        <dbReference type="Proteomes" id="UP000626109"/>
    </source>
</evidence>
<dbReference type="PANTHER" id="PTHR46098">
    <property type="entry name" value="TRNA (CYTOSINE(38)-C(5))-METHYLTRANSFERASE"/>
    <property type="match status" value="1"/>
</dbReference>
<sequence>MLKSQQPGQTEDLRRRPMVATLRLPRVLRTPKTIKVGSDFSGLDAGIIAMRRMGLPIQLKFCSDKAADCRKFIEHAHKPEVTFGDVLQRTPVEEEYVDAYLWTPPCQTFSTSGNNDGIYDGRGALISAGCKFIRRNRPRLAIMENVPGLVTKKHKRVLKGIIKSLKSLDYDVQTRILNSADYSVPQSRRRVFLVAIRNDSLRREFTWPEPTGSKTVDAILDPLTSSDKPGRLPKAPRSRQLVIDAYAKAHAAGIDPRTIPVLVDVDCSPRYAVHGVNMAKTITRTRGQAGGPWVSTRGRRTSTTELLKLQGINDGEVPWEEAGLTKCQVGMMVGNSMSVPVIGMVLAEALYAAGLTTSKSAFRV</sequence>
<accession>A0A813KDU1</accession>
<name>A0A813KDU1_POLGL</name>